<evidence type="ECO:0000313" key="15">
    <source>
        <dbReference type="Proteomes" id="UP000266313"/>
    </source>
</evidence>
<keyword evidence="15" id="KW-1185">Reference proteome</keyword>
<comment type="subcellular location">
    <subcellularLocation>
        <location evidence="12">Cell inner membrane</location>
        <topology evidence="12">Multi-pass membrane protein</topology>
    </subcellularLocation>
    <subcellularLocation>
        <location evidence="2">Membrane</location>
        <topology evidence="2">Multi-pass membrane protein</topology>
    </subcellularLocation>
</comment>
<evidence type="ECO:0000256" key="3">
    <source>
        <dbReference type="ARBA" id="ARBA00005985"/>
    </source>
</evidence>
<comment type="pathway">
    <text evidence="12">Cofactor biosynthesis; ubiquinone biosynthesis.</text>
</comment>
<evidence type="ECO:0000256" key="8">
    <source>
        <dbReference type="ARBA" id="ARBA00022692"/>
    </source>
</evidence>
<evidence type="ECO:0000256" key="4">
    <source>
        <dbReference type="ARBA" id="ARBA00022475"/>
    </source>
</evidence>
<dbReference type="InterPro" id="IPR044878">
    <property type="entry name" value="UbiA_sf"/>
</dbReference>
<evidence type="ECO:0000256" key="13">
    <source>
        <dbReference type="NCBIfam" id="TIGR01474"/>
    </source>
</evidence>
<dbReference type="FunFam" id="1.20.120.1780:FF:000001">
    <property type="entry name" value="4-hydroxybenzoate octaprenyltransferase"/>
    <property type="match status" value="1"/>
</dbReference>
<keyword evidence="4 12" id="KW-1003">Cell membrane</keyword>
<dbReference type="OrthoDB" id="9782418at2"/>
<feature type="transmembrane region" description="Helical" evidence="12">
    <location>
        <begin position="215"/>
        <end position="234"/>
    </location>
</feature>
<gene>
    <name evidence="12" type="primary">ubiA</name>
    <name evidence="14" type="ORF">sS8_4936</name>
</gene>
<feature type="transmembrane region" description="Helical" evidence="12">
    <location>
        <begin position="273"/>
        <end position="293"/>
    </location>
</feature>
<dbReference type="InterPro" id="IPR000537">
    <property type="entry name" value="UbiA_prenyltransferase"/>
</dbReference>
<dbReference type="AlphaFoldDB" id="A0A250L2R0"/>
<dbReference type="EMBL" id="AP017928">
    <property type="protein sequence ID" value="BBA36859.1"/>
    <property type="molecule type" value="Genomic_DNA"/>
</dbReference>
<dbReference type="RefSeq" id="WP_119631968.1">
    <property type="nucleotide sequence ID" value="NZ_AP017928.1"/>
</dbReference>
<dbReference type="InterPro" id="IPR030470">
    <property type="entry name" value="UbiA_prenylTrfase_CS"/>
</dbReference>
<sequence length="295" mass="32821">MIDPSTFGISRRRLEIYWRLMRLDKPIGIFLLLWPAVWALLIAGNGKPDILVTFVIVTGVVLMRAAGCVINDYADRDFDPHVKRTQSRPIAAGLVTPREALWLFVVLCLVSFGLVLLTNPLTIALSVPGAVLAASYPFMKRYTYLPQAYLGLAFGWAVPMTFAAETGGIPWVGWELYFATILWALVYDTMYAMVDRDDDLKIGVKSTAILFGDMDRVLIGMLQVFVLLLLYAVGRQTGLGLPYFLGLLVAAGLSAYQQLLIRERDRDGCFKAFLNNHWFGAAVFAGLAADYLLRP</sequence>
<evidence type="ECO:0000256" key="2">
    <source>
        <dbReference type="ARBA" id="ARBA00004141"/>
    </source>
</evidence>
<keyword evidence="10 12" id="KW-1133">Transmembrane helix</keyword>
<dbReference type="KEGG" id="mmai:sS8_4936"/>
<comment type="cofactor">
    <cofactor evidence="1 12">
        <name>Mg(2+)</name>
        <dbReference type="ChEBI" id="CHEBI:18420"/>
    </cofactor>
</comment>
<dbReference type="HAMAP" id="MF_01635">
    <property type="entry name" value="UbiA"/>
    <property type="match status" value="1"/>
</dbReference>
<evidence type="ECO:0000256" key="7">
    <source>
        <dbReference type="ARBA" id="ARBA00022688"/>
    </source>
</evidence>
<accession>A0A250L2R0</accession>
<feature type="transmembrane region" description="Helical" evidence="12">
    <location>
        <begin position="176"/>
        <end position="194"/>
    </location>
</feature>
<dbReference type="InterPro" id="IPR039653">
    <property type="entry name" value="Prenyltransferase"/>
</dbReference>
<comment type="catalytic activity">
    <reaction evidence="12">
        <text>all-trans-octaprenyl diphosphate + 4-hydroxybenzoate = 4-hydroxy-3-(all-trans-octaprenyl)benzoate + diphosphate</text>
        <dbReference type="Rhea" id="RHEA:27782"/>
        <dbReference type="ChEBI" id="CHEBI:1617"/>
        <dbReference type="ChEBI" id="CHEBI:17879"/>
        <dbReference type="ChEBI" id="CHEBI:33019"/>
        <dbReference type="ChEBI" id="CHEBI:57711"/>
        <dbReference type="EC" id="2.5.1.39"/>
    </reaction>
</comment>
<dbReference type="GO" id="GO:0006744">
    <property type="term" value="P:ubiquinone biosynthetic process"/>
    <property type="evidence" value="ECO:0007669"/>
    <property type="project" value="UniProtKB-UniRule"/>
</dbReference>
<protein>
    <recommendedName>
        <fullName evidence="12 13">4-hydroxybenzoate octaprenyltransferase</fullName>
        <ecNumber evidence="12 13">2.5.1.39</ecNumber>
    </recommendedName>
    <alternativeName>
        <fullName evidence="12">4-HB polyprenyltransferase</fullName>
    </alternativeName>
</protein>
<dbReference type="Gene3D" id="1.10.357.140">
    <property type="entry name" value="UbiA prenyltransferase"/>
    <property type="match status" value="1"/>
</dbReference>
<feature type="transmembrane region" description="Helical" evidence="12">
    <location>
        <begin position="90"/>
        <end position="115"/>
    </location>
</feature>
<comment type="function">
    <text evidence="12">Catalyzes the prenylation of para-hydroxybenzoate (PHB) with an all-trans polyprenyl group. Mediates the second step in the final reaction sequence of ubiquinone-8 (UQ-8) biosynthesis, which is the condensation of the polyisoprenoid side chain with PHB, generating the first membrane-bound Q intermediate 3-octaprenyl-4-hydroxybenzoate.</text>
</comment>
<dbReference type="EC" id="2.5.1.39" evidence="12 13"/>
<dbReference type="UniPathway" id="UPA00232"/>
<keyword evidence="7 12" id="KW-0831">Ubiquinone biosynthesis</keyword>
<evidence type="ECO:0000256" key="6">
    <source>
        <dbReference type="ARBA" id="ARBA00022679"/>
    </source>
</evidence>
<keyword evidence="6 12" id="KW-0808">Transferase</keyword>
<feature type="transmembrane region" description="Helical" evidence="12">
    <location>
        <begin position="50"/>
        <end position="70"/>
    </location>
</feature>
<dbReference type="CDD" id="cd13959">
    <property type="entry name" value="PT_UbiA_COQ2"/>
    <property type="match status" value="1"/>
</dbReference>
<dbReference type="Pfam" id="PF01040">
    <property type="entry name" value="UbiA"/>
    <property type="match status" value="1"/>
</dbReference>
<feature type="transmembrane region" description="Helical" evidence="12">
    <location>
        <begin position="146"/>
        <end position="164"/>
    </location>
</feature>
<evidence type="ECO:0000256" key="5">
    <source>
        <dbReference type="ARBA" id="ARBA00022519"/>
    </source>
</evidence>
<keyword evidence="9 12" id="KW-0460">Magnesium</keyword>
<comment type="similarity">
    <text evidence="3 12">Belongs to the UbiA prenyltransferase family.</text>
</comment>
<evidence type="ECO:0000256" key="9">
    <source>
        <dbReference type="ARBA" id="ARBA00022842"/>
    </source>
</evidence>
<evidence type="ECO:0000256" key="10">
    <source>
        <dbReference type="ARBA" id="ARBA00022989"/>
    </source>
</evidence>
<dbReference type="NCBIfam" id="TIGR01474">
    <property type="entry name" value="ubiA_proteo"/>
    <property type="match status" value="1"/>
</dbReference>
<dbReference type="PROSITE" id="PS00943">
    <property type="entry name" value="UBIA"/>
    <property type="match status" value="1"/>
</dbReference>
<dbReference type="InterPro" id="IPR006370">
    <property type="entry name" value="HB_polyprenyltransferase-like"/>
</dbReference>
<feature type="transmembrane region" description="Helical" evidence="12">
    <location>
        <begin position="240"/>
        <end position="261"/>
    </location>
</feature>
<evidence type="ECO:0000256" key="12">
    <source>
        <dbReference type="HAMAP-Rule" id="MF_01635"/>
    </source>
</evidence>
<evidence type="ECO:0000256" key="11">
    <source>
        <dbReference type="ARBA" id="ARBA00023136"/>
    </source>
</evidence>
<name>A0A250L2R0_9GAMM</name>
<keyword evidence="11 12" id="KW-0472">Membrane</keyword>
<proteinExistence type="inferred from homology"/>
<keyword evidence="8 12" id="KW-0812">Transmembrane</keyword>
<feature type="transmembrane region" description="Helical" evidence="12">
    <location>
        <begin position="27"/>
        <end position="44"/>
    </location>
</feature>
<keyword evidence="5 12" id="KW-0997">Cell inner membrane</keyword>
<organism evidence="14 15">
    <name type="scientific">Methylocaldum marinum</name>
    <dbReference type="NCBI Taxonomy" id="1432792"/>
    <lineage>
        <taxon>Bacteria</taxon>
        <taxon>Pseudomonadati</taxon>
        <taxon>Pseudomonadota</taxon>
        <taxon>Gammaproteobacteria</taxon>
        <taxon>Methylococcales</taxon>
        <taxon>Methylococcaceae</taxon>
        <taxon>Methylocaldum</taxon>
    </lineage>
</organism>
<dbReference type="Proteomes" id="UP000266313">
    <property type="component" value="Chromosome"/>
</dbReference>
<dbReference type="GO" id="GO:0005886">
    <property type="term" value="C:plasma membrane"/>
    <property type="evidence" value="ECO:0007669"/>
    <property type="project" value="UniProtKB-SubCell"/>
</dbReference>
<dbReference type="PANTHER" id="PTHR11048">
    <property type="entry name" value="PRENYLTRANSFERASES"/>
    <property type="match status" value="1"/>
</dbReference>
<evidence type="ECO:0000256" key="1">
    <source>
        <dbReference type="ARBA" id="ARBA00001946"/>
    </source>
</evidence>
<dbReference type="PANTHER" id="PTHR11048:SF28">
    <property type="entry name" value="4-HYDROXYBENZOATE POLYPRENYLTRANSFERASE, MITOCHONDRIAL"/>
    <property type="match status" value="1"/>
</dbReference>
<dbReference type="Gene3D" id="1.20.120.1780">
    <property type="entry name" value="UbiA prenyltransferase"/>
    <property type="match status" value="1"/>
</dbReference>
<dbReference type="GO" id="GO:0008412">
    <property type="term" value="F:4-hydroxybenzoate polyprenyltransferase activity"/>
    <property type="evidence" value="ECO:0007669"/>
    <property type="project" value="UniProtKB-UniRule"/>
</dbReference>
<reference evidence="14 15" key="1">
    <citation type="submission" date="2016-12" db="EMBL/GenBank/DDBJ databases">
        <title>Genome sequencing of Methylocaldum marinum.</title>
        <authorList>
            <person name="Takeuchi M."/>
            <person name="Kamagata Y."/>
            <person name="Hiraoka S."/>
            <person name="Oshima K."/>
            <person name="Hattori M."/>
            <person name="Iwasaki W."/>
        </authorList>
    </citation>
    <scope>NUCLEOTIDE SEQUENCE [LARGE SCALE GENOMIC DNA]</scope>
    <source>
        <strain evidence="14 15">S8</strain>
    </source>
</reference>
<evidence type="ECO:0000313" key="14">
    <source>
        <dbReference type="EMBL" id="BBA36859.1"/>
    </source>
</evidence>
<dbReference type="FunFam" id="1.10.357.140:FF:000002">
    <property type="entry name" value="4-hydroxybenzoate octaprenyltransferase"/>
    <property type="match status" value="1"/>
</dbReference>